<evidence type="ECO:0008006" key="3">
    <source>
        <dbReference type="Google" id="ProtNLM"/>
    </source>
</evidence>
<gene>
    <name evidence="1" type="ORF">BpHYR1_016018</name>
</gene>
<sequence>LFLDMLCQWKNRIILKEILGAEVGTIRRHNSHLVREICVNLSMRDNFLLNCNATTWNMLPSEIAEADRVRQFKARFDMTSETWRRSVYYS</sequence>
<evidence type="ECO:0000313" key="1">
    <source>
        <dbReference type="EMBL" id="RMZ95499.1"/>
    </source>
</evidence>
<dbReference type="AlphaFoldDB" id="A0A3M7P934"/>
<protein>
    <recommendedName>
        <fullName evidence="3">RNA-directed DNA polymerase from mobile element jockey-like</fullName>
    </recommendedName>
</protein>
<comment type="caution">
    <text evidence="1">The sequence shown here is derived from an EMBL/GenBank/DDBJ whole genome shotgun (WGS) entry which is preliminary data.</text>
</comment>
<proteinExistence type="predicted"/>
<dbReference type="Proteomes" id="UP000276133">
    <property type="component" value="Unassembled WGS sequence"/>
</dbReference>
<accession>A0A3M7P934</accession>
<evidence type="ECO:0000313" key="2">
    <source>
        <dbReference type="Proteomes" id="UP000276133"/>
    </source>
</evidence>
<dbReference type="EMBL" id="REGN01012393">
    <property type="protein sequence ID" value="RMZ95499.1"/>
    <property type="molecule type" value="Genomic_DNA"/>
</dbReference>
<feature type="non-terminal residue" evidence="1">
    <location>
        <position position="1"/>
    </location>
</feature>
<name>A0A3M7P934_BRAPC</name>
<reference evidence="1 2" key="1">
    <citation type="journal article" date="2018" name="Sci. Rep.">
        <title>Genomic signatures of local adaptation to the degree of environmental predictability in rotifers.</title>
        <authorList>
            <person name="Franch-Gras L."/>
            <person name="Hahn C."/>
            <person name="Garcia-Roger E.M."/>
            <person name="Carmona M.J."/>
            <person name="Serra M."/>
            <person name="Gomez A."/>
        </authorList>
    </citation>
    <scope>NUCLEOTIDE SEQUENCE [LARGE SCALE GENOMIC DNA]</scope>
    <source>
        <strain evidence="1">HYR1</strain>
    </source>
</reference>
<keyword evidence="2" id="KW-1185">Reference proteome</keyword>
<organism evidence="1 2">
    <name type="scientific">Brachionus plicatilis</name>
    <name type="common">Marine rotifer</name>
    <name type="synonym">Brachionus muelleri</name>
    <dbReference type="NCBI Taxonomy" id="10195"/>
    <lineage>
        <taxon>Eukaryota</taxon>
        <taxon>Metazoa</taxon>
        <taxon>Spiralia</taxon>
        <taxon>Gnathifera</taxon>
        <taxon>Rotifera</taxon>
        <taxon>Eurotatoria</taxon>
        <taxon>Monogononta</taxon>
        <taxon>Pseudotrocha</taxon>
        <taxon>Ploima</taxon>
        <taxon>Brachionidae</taxon>
        <taxon>Brachionus</taxon>
    </lineage>
</organism>